<name>A0A9X9M960_GULGU</name>
<dbReference type="AlphaFoldDB" id="A0A9X9M960"/>
<proteinExistence type="predicted"/>
<evidence type="ECO:0000313" key="2">
    <source>
        <dbReference type="Proteomes" id="UP000269945"/>
    </source>
</evidence>
<protein>
    <submittedName>
        <fullName evidence="1">Uncharacterized protein</fullName>
    </submittedName>
</protein>
<keyword evidence="2" id="KW-1185">Reference proteome</keyword>
<feature type="non-terminal residue" evidence="1">
    <location>
        <position position="58"/>
    </location>
</feature>
<gene>
    <name evidence="1" type="ORF">BN2614_LOCUS1</name>
</gene>
<comment type="caution">
    <text evidence="1">The sequence shown here is derived from an EMBL/GenBank/DDBJ whole genome shotgun (WGS) entry which is preliminary data.</text>
</comment>
<sequence>MLFKKSVPLPPATLGGRCTYSSALSRRGNQGLSNVQQAKSVAEADGDFRDRPFHYYTN</sequence>
<dbReference type="EMBL" id="CYRY02044532">
    <property type="protein sequence ID" value="VCX39517.1"/>
    <property type="molecule type" value="Genomic_DNA"/>
</dbReference>
<evidence type="ECO:0000313" key="1">
    <source>
        <dbReference type="EMBL" id="VCX39517.1"/>
    </source>
</evidence>
<organism evidence="1 2">
    <name type="scientific">Gulo gulo</name>
    <name type="common">Wolverine</name>
    <name type="synonym">Gluton</name>
    <dbReference type="NCBI Taxonomy" id="48420"/>
    <lineage>
        <taxon>Eukaryota</taxon>
        <taxon>Metazoa</taxon>
        <taxon>Chordata</taxon>
        <taxon>Craniata</taxon>
        <taxon>Vertebrata</taxon>
        <taxon>Euteleostomi</taxon>
        <taxon>Mammalia</taxon>
        <taxon>Eutheria</taxon>
        <taxon>Laurasiatheria</taxon>
        <taxon>Carnivora</taxon>
        <taxon>Caniformia</taxon>
        <taxon>Musteloidea</taxon>
        <taxon>Mustelidae</taxon>
        <taxon>Guloninae</taxon>
        <taxon>Gulo</taxon>
    </lineage>
</organism>
<reference evidence="1 2" key="1">
    <citation type="submission" date="2018-10" db="EMBL/GenBank/DDBJ databases">
        <authorList>
            <person name="Ekblom R."/>
            <person name="Jareborg N."/>
        </authorList>
    </citation>
    <scope>NUCLEOTIDE SEQUENCE [LARGE SCALE GENOMIC DNA]</scope>
    <source>
        <tissue evidence="1">Muscle</tissue>
    </source>
</reference>
<dbReference type="Proteomes" id="UP000269945">
    <property type="component" value="Unassembled WGS sequence"/>
</dbReference>
<accession>A0A9X9M960</accession>